<dbReference type="AlphaFoldDB" id="A0A368G7S1"/>
<feature type="chain" id="PRO_5016811025" evidence="5">
    <location>
        <begin position="16"/>
        <end position="308"/>
    </location>
</feature>
<accession>A0A368G7S1</accession>
<keyword evidence="3" id="KW-0964">Secreted</keyword>
<proteinExistence type="inferred from homology"/>
<dbReference type="GO" id="GO:0005576">
    <property type="term" value="C:extracellular region"/>
    <property type="evidence" value="ECO:0007669"/>
    <property type="project" value="UniProtKB-SubCell"/>
</dbReference>
<evidence type="ECO:0000256" key="4">
    <source>
        <dbReference type="ARBA" id="ARBA00022729"/>
    </source>
</evidence>
<dbReference type="Proteomes" id="UP000252519">
    <property type="component" value="Unassembled WGS sequence"/>
</dbReference>
<evidence type="ECO:0000256" key="5">
    <source>
        <dbReference type="SAM" id="SignalP"/>
    </source>
</evidence>
<dbReference type="Pfam" id="PF01060">
    <property type="entry name" value="TTR-52"/>
    <property type="match status" value="2"/>
</dbReference>
<evidence type="ECO:0000313" key="6">
    <source>
        <dbReference type="EMBL" id="RCN39040.1"/>
    </source>
</evidence>
<dbReference type="InterPro" id="IPR001534">
    <property type="entry name" value="Transthyretin-like"/>
</dbReference>
<dbReference type="EMBL" id="JOJR01000360">
    <property type="protein sequence ID" value="RCN39040.1"/>
    <property type="molecule type" value="Genomic_DNA"/>
</dbReference>
<evidence type="ECO:0000256" key="3">
    <source>
        <dbReference type="ARBA" id="ARBA00022525"/>
    </source>
</evidence>
<protein>
    <submittedName>
        <fullName evidence="6">Transthyretin-like family protein</fullName>
    </submittedName>
</protein>
<evidence type="ECO:0000256" key="1">
    <source>
        <dbReference type="ARBA" id="ARBA00004613"/>
    </source>
</evidence>
<evidence type="ECO:0000313" key="7">
    <source>
        <dbReference type="Proteomes" id="UP000252519"/>
    </source>
</evidence>
<comment type="similarity">
    <text evidence="2">Belongs to the nematode transthyretin-like family.</text>
</comment>
<organism evidence="6 7">
    <name type="scientific">Ancylostoma caninum</name>
    <name type="common">Dog hookworm</name>
    <dbReference type="NCBI Taxonomy" id="29170"/>
    <lineage>
        <taxon>Eukaryota</taxon>
        <taxon>Metazoa</taxon>
        <taxon>Ecdysozoa</taxon>
        <taxon>Nematoda</taxon>
        <taxon>Chromadorea</taxon>
        <taxon>Rhabditida</taxon>
        <taxon>Rhabditina</taxon>
        <taxon>Rhabditomorpha</taxon>
        <taxon>Strongyloidea</taxon>
        <taxon>Ancylostomatidae</taxon>
        <taxon>Ancylostomatinae</taxon>
        <taxon>Ancylostoma</taxon>
    </lineage>
</organism>
<dbReference type="STRING" id="29170.A0A368G7S1"/>
<keyword evidence="7" id="KW-1185">Reference proteome</keyword>
<dbReference type="Gene3D" id="2.60.40.3330">
    <property type="match status" value="2"/>
</dbReference>
<reference evidence="6 7" key="1">
    <citation type="submission" date="2014-10" db="EMBL/GenBank/DDBJ databases">
        <title>Draft genome of the hookworm Ancylostoma caninum.</title>
        <authorList>
            <person name="Mitreva M."/>
        </authorList>
    </citation>
    <scope>NUCLEOTIDE SEQUENCE [LARGE SCALE GENOMIC DNA]</scope>
    <source>
        <strain evidence="6 7">Baltimore</strain>
    </source>
</reference>
<dbReference type="PANTHER" id="PTHR21700:SF126">
    <property type="entry name" value="TRANSTHYRETIN-LIKE FAMILY PROTEIN"/>
    <property type="match status" value="1"/>
</dbReference>
<gene>
    <name evidence="6" type="ORF">ANCCAN_15032</name>
</gene>
<sequence>MKYIILIALFGCAIAMRQQAVAVSGRLMCGNKPAAGVKVKLWDEDDGPDPDDVLDEGYTDSNGEFHLKGSERELTNIDPVFKVYHDCDDGIKPGQRKVKFRIPDSYISAGGVAKRVFDIGVLNLETIFPKEERDLLSLIRNDFQHIRLEMSKLLVVVASIPLCLPKKHPLDMRNILLLLFLVGFSFAMRQQAVGVTGQLMCGNKPAAGVRVKLWDEDDGIDPDDLLDEGYTDSNGNFNLQGSERELTTIDPVFKVYHDCDDGLKPGQRKVKFRIPKSYISPGGVPKRIFNIGVLNLETIFAKEERDLL</sequence>
<keyword evidence="4 5" id="KW-0732">Signal</keyword>
<dbReference type="PANTHER" id="PTHR21700">
    <property type="entry name" value="TRANSTHYRETIN-LIKE FAMILY PROTEIN-RELATED"/>
    <property type="match status" value="1"/>
</dbReference>
<dbReference type="InterPro" id="IPR038479">
    <property type="entry name" value="Transthyretin-like_sf"/>
</dbReference>
<feature type="signal peptide" evidence="5">
    <location>
        <begin position="1"/>
        <end position="15"/>
    </location>
</feature>
<dbReference type="GO" id="GO:0009986">
    <property type="term" value="C:cell surface"/>
    <property type="evidence" value="ECO:0007669"/>
    <property type="project" value="InterPro"/>
</dbReference>
<dbReference type="OrthoDB" id="5829829at2759"/>
<comment type="caution">
    <text evidence="6">The sequence shown here is derived from an EMBL/GenBank/DDBJ whole genome shotgun (WGS) entry which is preliminary data.</text>
</comment>
<evidence type="ECO:0000256" key="2">
    <source>
        <dbReference type="ARBA" id="ARBA00010112"/>
    </source>
</evidence>
<comment type="subcellular location">
    <subcellularLocation>
        <location evidence="1">Secreted</location>
    </subcellularLocation>
</comment>
<name>A0A368G7S1_ANCCA</name>